<comment type="similarity">
    <text evidence="2">Belongs to the flavin monoamine oxidase family.</text>
</comment>
<gene>
    <name evidence="5" type="ORF">AB6N35_00085</name>
</gene>
<dbReference type="EMBL" id="JBFTEZ010000001">
    <property type="protein sequence ID" value="MEX6462764.1"/>
    <property type="molecule type" value="Genomic_DNA"/>
</dbReference>
<name>A0ABV3YCU7_9ACTN</name>
<proteinExistence type="inferred from homology"/>
<dbReference type="SUPFAM" id="SSF51905">
    <property type="entry name" value="FAD/NAD(P)-binding domain"/>
    <property type="match status" value="1"/>
</dbReference>
<protein>
    <submittedName>
        <fullName evidence="5">Flavin monoamine oxidase family protein</fullName>
    </submittedName>
</protein>
<sequence>MTNNRYDVVIIGGGFAGVTAARELSRTGKSVLILEARDRLGGRTHYEEVPQLGRSVEMGGTWVHWFQPHLWSELNRYGVDLVESIGAAAPEQVIYRTNGERKLAEIDDAWPILESAITKFFADHAQTALPRPFDPLFAAEKIKEFDGYSCQDRIDVLGVSDEQKDLLNAMWSLCCGGAASDGGFVTMLRWYALSGYTPSGIFDTCTRFKINGGTKRLLEEINADSNAEIRLNAPVSAVSTTDDGTTIVLRDGERIPCSAVVVTVPLNVLADIEFTPPLSEGMRNAANRKQASKGLKLWVRVKGDLPRPLFAMAPDDEVFHYAHTEDIYDDGQLLVVFGPDPEKLADVESPEDVQPHIRRLLGDCIDVVATSGKNWHDDEFAKGAWSVYRPGQLTESLAALQDPTPPVFLAGGDIASGWNGFIDGAIESAHTIARQVNEYLP</sequence>
<evidence type="ECO:0000313" key="6">
    <source>
        <dbReference type="Proteomes" id="UP001560293"/>
    </source>
</evidence>
<dbReference type="PANTHER" id="PTHR43563:SF1">
    <property type="entry name" value="AMINE OXIDASE [FLAVIN-CONTAINING] B"/>
    <property type="match status" value="1"/>
</dbReference>
<evidence type="ECO:0000313" key="5">
    <source>
        <dbReference type="EMBL" id="MEX6462764.1"/>
    </source>
</evidence>
<reference evidence="6" key="1">
    <citation type="submission" date="2024-07" db="EMBL/GenBank/DDBJ databases">
        <title>Pseudomonas strain that inhibits Aeromonas fish pathogens.</title>
        <authorList>
            <person name="Wildschutte H."/>
        </authorList>
    </citation>
    <scope>NUCLEOTIDE SEQUENCE [LARGE SCALE GENOMIC DNA]</scope>
    <source>
        <strain evidence="6">n60</strain>
    </source>
</reference>
<dbReference type="PANTHER" id="PTHR43563">
    <property type="entry name" value="AMINE OXIDASE"/>
    <property type="match status" value="1"/>
</dbReference>
<dbReference type="Pfam" id="PF01593">
    <property type="entry name" value="Amino_oxidase"/>
    <property type="match status" value="1"/>
</dbReference>
<dbReference type="Gene3D" id="3.50.50.60">
    <property type="entry name" value="FAD/NAD(P)-binding domain"/>
    <property type="match status" value="1"/>
</dbReference>
<comment type="cofactor">
    <cofactor evidence="1">
        <name>FAD</name>
        <dbReference type="ChEBI" id="CHEBI:57692"/>
    </cofactor>
</comment>
<evidence type="ECO:0000256" key="3">
    <source>
        <dbReference type="ARBA" id="ARBA00023002"/>
    </source>
</evidence>
<organism evidence="5 6">
    <name type="scientific">Dietzia cinnamea</name>
    <dbReference type="NCBI Taxonomy" id="321318"/>
    <lineage>
        <taxon>Bacteria</taxon>
        <taxon>Bacillati</taxon>
        <taxon>Actinomycetota</taxon>
        <taxon>Actinomycetes</taxon>
        <taxon>Mycobacteriales</taxon>
        <taxon>Dietziaceae</taxon>
        <taxon>Dietzia</taxon>
    </lineage>
</organism>
<dbReference type="InterPro" id="IPR050703">
    <property type="entry name" value="Flavin_MAO"/>
</dbReference>
<dbReference type="InterPro" id="IPR002937">
    <property type="entry name" value="Amino_oxidase"/>
</dbReference>
<dbReference type="Gene3D" id="1.10.405.10">
    <property type="entry name" value="Guanine Nucleotide Dissociation Inhibitor, domain 1"/>
    <property type="match status" value="1"/>
</dbReference>
<dbReference type="InterPro" id="IPR036188">
    <property type="entry name" value="FAD/NAD-bd_sf"/>
</dbReference>
<keyword evidence="6" id="KW-1185">Reference proteome</keyword>
<comment type="caution">
    <text evidence="5">The sequence shown here is derived from an EMBL/GenBank/DDBJ whole genome shotgun (WGS) entry which is preliminary data.</text>
</comment>
<feature type="domain" description="Amine oxidase" evidence="4">
    <location>
        <begin position="15"/>
        <end position="436"/>
    </location>
</feature>
<dbReference type="Gene3D" id="3.90.660.10">
    <property type="match status" value="1"/>
</dbReference>
<evidence type="ECO:0000256" key="2">
    <source>
        <dbReference type="ARBA" id="ARBA00005995"/>
    </source>
</evidence>
<evidence type="ECO:0000256" key="1">
    <source>
        <dbReference type="ARBA" id="ARBA00001974"/>
    </source>
</evidence>
<accession>A0ABV3YCU7</accession>
<dbReference type="PRINTS" id="PR00757">
    <property type="entry name" value="AMINEOXDASEF"/>
</dbReference>
<evidence type="ECO:0000259" key="4">
    <source>
        <dbReference type="Pfam" id="PF01593"/>
    </source>
</evidence>
<keyword evidence="3" id="KW-0560">Oxidoreductase</keyword>
<dbReference type="InterPro" id="IPR001613">
    <property type="entry name" value="Flavin_amine_oxidase"/>
</dbReference>
<dbReference type="RefSeq" id="WP_031264571.1">
    <property type="nucleotide sequence ID" value="NZ_JBFTEZ010000001.1"/>
</dbReference>
<dbReference type="Proteomes" id="UP001560293">
    <property type="component" value="Unassembled WGS sequence"/>
</dbReference>